<evidence type="ECO:0000313" key="2">
    <source>
        <dbReference type="Proteomes" id="UP000198379"/>
    </source>
</evidence>
<dbReference type="AlphaFoldDB" id="A0A238WRE4"/>
<name>A0A238WRE4_9FLAO</name>
<sequence>MFYKALFNINIHHGYFLDSGDQKFLPIDEDDEELSDIEKEKALIPYSINEYLKIIPSKTTQDLCKNHRMLLRPHKQGFRLLIETEEGEEEGRYSPIIPLDDTAVLTFEICATDAYFNNYTDIVDISKNRMYLFSNTVPEDQISAFENIFDENGGVVDKRFLLKAQATRDLLRDIAAEDDFTQPTVADQFSIPHIIDLIEADEELTDEQKTNQVKKVLNALIQEKKKQGIIGYLRLSAKGDDDNHLLEYDETDPDDIQQYTLEILPEFTLSFINKKTFWRYISTSDNAILTTNSTKWSARNGFIEIKTDDFDADGLEPEDTDPENYSFPNPTVATVKKEDDDYYSEIFI</sequence>
<protein>
    <submittedName>
        <fullName evidence="1">Uncharacterized protein</fullName>
    </submittedName>
</protein>
<dbReference type="EMBL" id="FZNY01000001">
    <property type="protein sequence ID" value="SNR49047.1"/>
    <property type="molecule type" value="Genomic_DNA"/>
</dbReference>
<dbReference type="Proteomes" id="UP000198379">
    <property type="component" value="Unassembled WGS sequence"/>
</dbReference>
<accession>A0A238WRE4</accession>
<gene>
    <name evidence="1" type="ORF">SAMN06265376_1011386</name>
</gene>
<keyword evidence="2" id="KW-1185">Reference proteome</keyword>
<dbReference type="RefSeq" id="WP_089370642.1">
    <property type="nucleotide sequence ID" value="NZ_BMEP01000003.1"/>
</dbReference>
<reference evidence="1 2" key="1">
    <citation type="submission" date="2017-06" db="EMBL/GenBank/DDBJ databases">
        <authorList>
            <person name="Kim H.J."/>
            <person name="Triplett B.A."/>
        </authorList>
    </citation>
    <scope>NUCLEOTIDE SEQUENCE [LARGE SCALE GENOMIC DNA]</scope>
    <source>
        <strain evidence="1 2">DSM 25597</strain>
    </source>
</reference>
<proteinExistence type="predicted"/>
<organism evidence="1 2">
    <name type="scientific">Dokdonia pacifica</name>
    <dbReference type="NCBI Taxonomy" id="1627892"/>
    <lineage>
        <taxon>Bacteria</taxon>
        <taxon>Pseudomonadati</taxon>
        <taxon>Bacteroidota</taxon>
        <taxon>Flavobacteriia</taxon>
        <taxon>Flavobacteriales</taxon>
        <taxon>Flavobacteriaceae</taxon>
        <taxon>Dokdonia</taxon>
    </lineage>
</organism>
<evidence type="ECO:0000313" key="1">
    <source>
        <dbReference type="EMBL" id="SNR49047.1"/>
    </source>
</evidence>
<dbReference type="OrthoDB" id="5177801at2"/>